<dbReference type="AlphaFoldDB" id="A0A7H1DXG1"/>
<dbReference type="RefSeq" id="WP_188321425.1">
    <property type="nucleotide sequence ID" value="NZ_CP060203.1"/>
</dbReference>
<gene>
    <name evidence="1" type="ORF">H0S70_01360</name>
</gene>
<evidence type="ECO:0000313" key="2">
    <source>
        <dbReference type="Proteomes" id="UP000516438"/>
    </source>
</evidence>
<dbReference type="Proteomes" id="UP000516438">
    <property type="component" value="Chromosome"/>
</dbReference>
<dbReference type="KEGG" id="cmaq:H0S70_01360"/>
<evidence type="ECO:0000313" key="1">
    <source>
        <dbReference type="EMBL" id="QNS41669.1"/>
    </source>
</evidence>
<sequence length="199" mass="23471">MQHLNGFYSKILNNDRLRPTHISLYMSLFQFWTTNRFKNQFRIVREEVMKASKIKSVATYHKCITDLHALGYIIYKPSFNPYMGSLITIVELSGLQSQRKNTDSAIGRSFNSLQDKSFMDLNKAIQNITSVDFQPPHIFEVQMYFLEKAAPIEEAQKFYDHYENIGWNVSRKFPMKSWTAAARNWLKKVDRIELESRKI</sequence>
<reference evidence="1 2" key="1">
    <citation type="submission" date="2020-07" db="EMBL/GenBank/DDBJ databases">
        <title>Complete genome and description of Chryseobacterium manosquense strain Marseille-Q2069 sp. nov.</title>
        <authorList>
            <person name="Boxberger M."/>
        </authorList>
    </citation>
    <scope>NUCLEOTIDE SEQUENCE [LARGE SCALE GENOMIC DNA]</scope>
    <source>
        <strain evidence="1 2">Marseille-Q2069</strain>
    </source>
</reference>
<name>A0A7H1DXG1_9FLAO</name>
<accession>A0A7H1DXG1</accession>
<protein>
    <submittedName>
        <fullName evidence="1">Transcriptional regulator</fullName>
    </submittedName>
</protein>
<dbReference type="EMBL" id="CP060203">
    <property type="protein sequence ID" value="QNS41669.1"/>
    <property type="molecule type" value="Genomic_DNA"/>
</dbReference>
<keyword evidence="2" id="KW-1185">Reference proteome</keyword>
<organism evidence="1 2">
    <name type="scientific">Chryseobacterium manosquense</name>
    <dbReference type="NCBI Taxonomy" id="2754694"/>
    <lineage>
        <taxon>Bacteria</taxon>
        <taxon>Pseudomonadati</taxon>
        <taxon>Bacteroidota</taxon>
        <taxon>Flavobacteriia</taxon>
        <taxon>Flavobacteriales</taxon>
        <taxon>Weeksellaceae</taxon>
        <taxon>Chryseobacterium group</taxon>
        <taxon>Chryseobacterium</taxon>
    </lineage>
</organism>
<proteinExistence type="predicted"/>